<dbReference type="EMBL" id="AUWU02000001">
    <property type="protein sequence ID" value="KAH0577036.1"/>
    <property type="molecule type" value="Genomic_DNA"/>
</dbReference>
<evidence type="ECO:0000313" key="4">
    <source>
        <dbReference type="Proteomes" id="UP000018208"/>
    </source>
</evidence>
<accession>V6LXX4</accession>
<reference evidence="3" key="2">
    <citation type="submission" date="2020-12" db="EMBL/GenBank/DDBJ databases">
        <title>New Spironucleus salmonicida genome in near-complete chromosomes.</title>
        <authorList>
            <person name="Xu F."/>
            <person name="Kurt Z."/>
            <person name="Jimenez-Gonzalez A."/>
            <person name="Astvaldsson A."/>
            <person name="Andersson J.O."/>
            <person name="Svard S.G."/>
        </authorList>
    </citation>
    <scope>NUCLEOTIDE SEQUENCE</scope>
    <source>
        <strain evidence="3">ATCC 50377</strain>
    </source>
</reference>
<dbReference type="VEuPathDB" id="GiardiaDB:SS50377_20384"/>
<dbReference type="AlphaFoldDB" id="V6LXX4"/>
<keyword evidence="4" id="KW-1185">Reference proteome</keyword>
<name>V6LXX4_9EUKA</name>
<evidence type="ECO:0000313" key="2">
    <source>
        <dbReference type="EMBL" id="EST49103.1"/>
    </source>
</evidence>
<dbReference type="EMBL" id="KI545957">
    <property type="protein sequence ID" value="EST49103.1"/>
    <property type="molecule type" value="Genomic_DNA"/>
</dbReference>
<protein>
    <submittedName>
        <fullName evidence="2">Uncharacterized protein</fullName>
    </submittedName>
</protein>
<gene>
    <name evidence="2" type="ORF">SS50377_10621</name>
    <name evidence="3" type="ORF">SS50377_20384</name>
</gene>
<feature type="coiled-coil region" evidence="1">
    <location>
        <begin position="82"/>
        <end position="141"/>
    </location>
</feature>
<sequence length="182" mass="21261">MSFPQTEKIISTLQSELESSLQIQKDLLQQLLAHQQTQLLIKSLYAENLNISTKQEQMNLIPIIEKQKMRLKVDSTSIFRHAVNLKELSNNLDLELHNLKAKVHKLESLGVLKMVKSNKQIQQSFKELNEANRSYQEEKKQFLHLTCEKFISYCGAKEVKSMKLALQHKNQQNWDEQISKIE</sequence>
<keyword evidence="1" id="KW-0175">Coiled coil</keyword>
<dbReference type="Proteomes" id="UP000018208">
    <property type="component" value="Unassembled WGS sequence"/>
</dbReference>
<proteinExistence type="predicted"/>
<evidence type="ECO:0000256" key="1">
    <source>
        <dbReference type="SAM" id="Coils"/>
    </source>
</evidence>
<reference evidence="2 3" key="1">
    <citation type="journal article" date="2014" name="PLoS Genet.">
        <title>The Genome of Spironucleus salmonicida Highlights a Fish Pathogen Adapted to Fluctuating Environments.</title>
        <authorList>
            <person name="Xu F."/>
            <person name="Jerlstrom-Hultqvist J."/>
            <person name="Einarsson E."/>
            <person name="Astvaldsson A."/>
            <person name="Svard S.G."/>
            <person name="Andersson J.O."/>
        </authorList>
    </citation>
    <scope>NUCLEOTIDE SEQUENCE</scope>
    <source>
        <strain evidence="3">ATCC 50377</strain>
    </source>
</reference>
<organism evidence="2">
    <name type="scientific">Spironucleus salmonicida</name>
    <dbReference type="NCBI Taxonomy" id="348837"/>
    <lineage>
        <taxon>Eukaryota</taxon>
        <taxon>Metamonada</taxon>
        <taxon>Diplomonadida</taxon>
        <taxon>Hexamitidae</taxon>
        <taxon>Hexamitinae</taxon>
        <taxon>Spironucleus</taxon>
    </lineage>
</organism>
<evidence type="ECO:0000313" key="3">
    <source>
        <dbReference type="EMBL" id="KAH0577036.1"/>
    </source>
</evidence>